<dbReference type="AlphaFoldDB" id="A0A9P9G9X1"/>
<accession>A0A9P9G9X1</accession>
<feature type="compositionally biased region" description="Acidic residues" evidence="1">
    <location>
        <begin position="23"/>
        <end position="44"/>
    </location>
</feature>
<evidence type="ECO:0008006" key="4">
    <source>
        <dbReference type="Google" id="ProtNLM"/>
    </source>
</evidence>
<name>A0A9P9G9X1_FUSSL</name>
<protein>
    <recommendedName>
        <fullName evidence="4">BTB domain-containing protein</fullName>
    </recommendedName>
</protein>
<evidence type="ECO:0000256" key="1">
    <source>
        <dbReference type="SAM" id="MobiDB-lite"/>
    </source>
</evidence>
<proteinExistence type="predicted"/>
<reference evidence="2" key="1">
    <citation type="journal article" date="2021" name="Nat. Commun.">
        <title>Genetic determinants of endophytism in the Arabidopsis root mycobiome.</title>
        <authorList>
            <person name="Mesny F."/>
            <person name="Miyauchi S."/>
            <person name="Thiergart T."/>
            <person name="Pickel B."/>
            <person name="Atanasova L."/>
            <person name="Karlsson M."/>
            <person name="Huettel B."/>
            <person name="Barry K.W."/>
            <person name="Haridas S."/>
            <person name="Chen C."/>
            <person name="Bauer D."/>
            <person name="Andreopoulos W."/>
            <person name="Pangilinan J."/>
            <person name="LaButti K."/>
            <person name="Riley R."/>
            <person name="Lipzen A."/>
            <person name="Clum A."/>
            <person name="Drula E."/>
            <person name="Henrissat B."/>
            <person name="Kohler A."/>
            <person name="Grigoriev I.V."/>
            <person name="Martin F.M."/>
            <person name="Hacquard S."/>
        </authorList>
    </citation>
    <scope>NUCLEOTIDE SEQUENCE</scope>
    <source>
        <strain evidence="2">FSSC 5 MPI-SDFR-AT-0091</strain>
    </source>
</reference>
<evidence type="ECO:0000313" key="2">
    <source>
        <dbReference type="EMBL" id="KAH7235201.1"/>
    </source>
</evidence>
<gene>
    <name evidence="2" type="ORF">B0J15DRAFT_504079</name>
</gene>
<comment type="caution">
    <text evidence="2">The sequence shown here is derived from an EMBL/GenBank/DDBJ whole genome shotgun (WGS) entry which is preliminary data.</text>
</comment>
<dbReference type="Proteomes" id="UP000736672">
    <property type="component" value="Unassembled WGS sequence"/>
</dbReference>
<keyword evidence="3" id="KW-1185">Reference proteome</keyword>
<dbReference type="EMBL" id="JAGTJS010000024">
    <property type="protein sequence ID" value="KAH7235201.1"/>
    <property type="molecule type" value="Genomic_DNA"/>
</dbReference>
<dbReference type="OrthoDB" id="5326346at2759"/>
<evidence type="ECO:0000313" key="3">
    <source>
        <dbReference type="Proteomes" id="UP000736672"/>
    </source>
</evidence>
<sequence>MSVTQVDIDPEGDTLIILPHDPDAEDSEDEEVNDEAPEAEEPNSEEPGTEKPDPQSHFKVSMKHLILASPRAKKMFEGNYTETQPDTDGLRRWTFAPIFDPEAFEIVMNAIHGYTHKLPRTVTLGRLAKISAIVDDLDCSQSLWFFAKTWIAELNGDMNAVDLSQWILVSFVFDEPETFKVATGHAILEGDTRFNAIGLPIRPKISDTIDAAREQHIERITSELNSLIGKVREHDCHAQCKSLTFGTLTLELMSANLIFPSPPAPYLGLRLFSIHKMLESFKLPRVYHPNESLKQGWKNWKDLLVVQDVSSGSANKKPHNIDDHTCDLRDLVTESLSGLLIIPPGLQLSDFR</sequence>
<feature type="region of interest" description="Disordered" evidence="1">
    <location>
        <begin position="1"/>
        <end position="57"/>
    </location>
</feature>
<organism evidence="2 3">
    <name type="scientific">Fusarium solani</name>
    <name type="common">Filamentous fungus</name>
    <dbReference type="NCBI Taxonomy" id="169388"/>
    <lineage>
        <taxon>Eukaryota</taxon>
        <taxon>Fungi</taxon>
        <taxon>Dikarya</taxon>
        <taxon>Ascomycota</taxon>
        <taxon>Pezizomycotina</taxon>
        <taxon>Sordariomycetes</taxon>
        <taxon>Hypocreomycetidae</taxon>
        <taxon>Hypocreales</taxon>
        <taxon>Nectriaceae</taxon>
        <taxon>Fusarium</taxon>
        <taxon>Fusarium solani species complex</taxon>
    </lineage>
</organism>